<evidence type="ECO:0000313" key="2">
    <source>
        <dbReference type="Proteomes" id="UP000193922"/>
    </source>
</evidence>
<dbReference type="RefSeq" id="XP_040743294.1">
    <property type="nucleotide sequence ID" value="XM_040885557.1"/>
</dbReference>
<dbReference type="GeneID" id="63802205"/>
<evidence type="ECO:0000313" key="1">
    <source>
        <dbReference type="EMBL" id="ORX69606.1"/>
    </source>
</evidence>
<dbReference type="AlphaFoldDB" id="A0A1Y1W8N6"/>
<protein>
    <submittedName>
        <fullName evidence="1">Uncharacterized protein</fullName>
    </submittedName>
</protein>
<accession>A0A1Y1W8N6</accession>
<organism evidence="1 2">
    <name type="scientific">Linderina pennispora</name>
    <dbReference type="NCBI Taxonomy" id="61395"/>
    <lineage>
        <taxon>Eukaryota</taxon>
        <taxon>Fungi</taxon>
        <taxon>Fungi incertae sedis</taxon>
        <taxon>Zoopagomycota</taxon>
        <taxon>Kickxellomycotina</taxon>
        <taxon>Kickxellomycetes</taxon>
        <taxon>Kickxellales</taxon>
        <taxon>Kickxellaceae</taxon>
        <taxon>Linderina</taxon>
    </lineage>
</organism>
<sequence>MGRKRSYNSDISSDPKPLAKWRQVEILLEPPPNGYDNIFREWLDKWREYNSDSPVSGEIICAIANARLAIAALVEEVNTRTEDDKLDEKKRKTAEQDHGYLKQVEEADNQRQLPVNKTNTLKHLISASLNALESVDKLVDPESYYGPMPFDLVERLEARANTYGGFNYAGSDWPMPLITIDKAMDGQYSGQQEMLLSTNENLPSARIPLDYDHYSDLSERHFKICTTFNKLWLANVIDRKLYAEKTYSDVMKAKDNYDRVWMENDMKILEAMEAVEDGYST</sequence>
<keyword evidence="2" id="KW-1185">Reference proteome</keyword>
<proteinExistence type="predicted"/>
<reference evidence="1 2" key="1">
    <citation type="submission" date="2016-07" db="EMBL/GenBank/DDBJ databases">
        <title>Pervasive Adenine N6-methylation of Active Genes in Fungi.</title>
        <authorList>
            <consortium name="DOE Joint Genome Institute"/>
            <person name="Mondo S.J."/>
            <person name="Dannebaum R.O."/>
            <person name="Kuo R.C."/>
            <person name="Labutti K."/>
            <person name="Haridas S."/>
            <person name="Kuo A."/>
            <person name="Salamov A."/>
            <person name="Ahrendt S.R."/>
            <person name="Lipzen A."/>
            <person name="Sullivan W."/>
            <person name="Andreopoulos W.B."/>
            <person name="Clum A."/>
            <person name="Lindquist E."/>
            <person name="Daum C."/>
            <person name="Ramamoorthy G.K."/>
            <person name="Gryganskyi A."/>
            <person name="Culley D."/>
            <person name="Magnuson J.K."/>
            <person name="James T.Y."/>
            <person name="O'Malley M.A."/>
            <person name="Stajich J.E."/>
            <person name="Spatafora J.W."/>
            <person name="Visel A."/>
            <person name="Grigoriev I.V."/>
        </authorList>
    </citation>
    <scope>NUCLEOTIDE SEQUENCE [LARGE SCALE GENOMIC DNA]</scope>
    <source>
        <strain evidence="1 2">ATCC 12442</strain>
    </source>
</reference>
<gene>
    <name evidence="1" type="ORF">DL89DRAFT_257840</name>
</gene>
<dbReference type="EMBL" id="MCFD01000007">
    <property type="protein sequence ID" value="ORX69606.1"/>
    <property type="molecule type" value="Genomic_DNA"/>
</dbReference>
<dbReference type="Proteomes" id="UP000193922">
    <property type="component" value="Unassembled WGS sequence"/>
</dbReference>
<name>A0A1Y1W8N6_9FUNG</name>
<comment type="caution">
    <text evidence="1">The sequence shown here is derived from an EMBL/GenBank/DDBJ whole genome shotgun (WGS) entry which is preliminary data.</text>
</comment>